<evidence type="ECO:0000256" key="1">
    <source>
        <dbReference type="ARBA" id="ARBA00022692"/>
    </source>
</evidence>
<evidence type="ECO:0000256" key="4">
    <source>
        <dbReference type="SAM" id="Phobius"/>
    </source>
</evidence>
<evidence type="ECO:0000313" key="5">
    <source>
        <dbReference type="EMBL" id="MBC9176168.1"/>
    </source>
</evidence>
<keyword evidence="1 4" id="KW-0812">Transmembrane</keyword>
<feature type="transmembrane region" description="Helical" evidence="4">
    <location>
        <begin position="31"/>
        <end position="56"/>
    </location>
</feature>
<name>A0ABR7R369_9PROT</name>
<reference evidence="5 6" key="1">
    <citation type="journal article" date="2009" name="Int. J. Syst. Evol. Microbiol.">
        <title>Transfer of Teichococcus ludipueritiae and Muricoccus roseus to the genus Roseomonas, as Roseomonas ludipueritiae comb. nov. and Roseomonas rosea comb. nov., respectively, and emended description of the genus Roseomonas.</title>
        <authorList>
            <person name="Sanchez-Porro C."/>
            <person name="Gallego V."/>
            <person name="Busse H.J."/>
            <person name="Kampfer P."/>
            <person name="Ventosa A."/>
        </authorList>
    </citation>
    <scope>NUCLEOTIDE SEQUENCE [LARGE SCALE GENOMIC DNA]</scope>
    <source>
        <strain evidence="5 6">DSM 14915</strain>
    </source>
</reference>
<proteinExistence type="predicted"/>
<gene>
    <name evidence="5" type="ORF">IBL25_04335</name>
</gene>
<dbReference type="EMBL" id="JACTUZ010000009">
    <property type="protein sequence ID" value="MBC9176168.1"/>
    <property type="molecule type" value="Genomic_DNA"/>
</dbReference>
<dbReference type="SUPFAM" id="SSF103473">
    <property type="entry name" value="MFS general substrate transporter"/>
    <property type="match status" value="1"/>
</dbReference>
<dbReference type="Pfam" id="PF07690">
    <property type="entry name" value="MFS_1"/>
    <property type="match status" value="1"/>
</dbReference>
<feature type="transmembrane region" description="Helical" evidence="4">
    <location>
        <begin position="255"/>
        <end position="276"/>
    </location>
</feature>
<sequence>MRPLVSLPSTMAGSRMVADSAASNRWRLLRWFISSATCSVPQAAGPIAFSLVALGLTGDASRGAAIVLAMTLAQVVGAVPIARLGRNWPAATFLRVLVGVRTAALVLLSALAAGGAPFIWLILAAVVGGSVNGAAHGYLRSVLNALAPASRLPRALGIAATLNELTFVLAPVAASGLGTISPVFAVLALAGLGAIPMLLVPQTRSTSVEGVLHAGGSVLSPSILLWLMCAAAGGATVAAIEIGAVALALRFGYEPALAFLFTVPLCLASVAGGIWVSLRNRMATRMAVVAKLSIMTLGAALVALEQSVAMTVLGAVLVGSVLAPLGTYYSLALDTLAPPHRRAEVFALLRTANSSGVIVASAILTAASLSATSVAVAGLMFLATSTVASAMYRHQSRTRQV</sequence>
<evidence type="ECO:0000313" key="6">
    <source>
        <dbReference type="Proteomes" id="UP000603940"/>
    </source>
</evidence>
<dbReference type="InterPro" id="IPR036259">
    <property type="entry name" value="MFS_trans_sf"/>
</dbReference>
<keyword evidence="3 4" id="KW-0472">Membrane</keyword>
<feature type="transmembrane region" description="Helical" evidence="4">
    <location>
        <begin position="288"/>
        <end position="304"/>
    </location>
</feature>
<dbReference type="Gene3D" id="1.20.1250.20">
    <property type="entry name" value="MFS general substrate transporter like domains"/>
    <property type="match status" value="1"/>
</dbReference>
<comment type="caution">
    <text evidence="5">The sequence shown here is derived from an EMBL/GenBank/DDBJ whole genome shotgun (WGS) entry which is preliminary data.</text>
</comment>
<protein>
    <submittedName>
        <fullName evidence="5">MFS transporter</fullName>
    </submittedName>
</protein>
<keyword evidence="2 4" id="KW-1133">Transmembrane helix</keyword>
<accession>A0ABR7R369</accession>
<organism evidence="5 6">
    <name type="scientific">Pseudoroseomonas ludipueritiae</name>
    <dbReference type="NCBI Taxonomy" id="198093"/>
    <lineage>
        <taxon>Bacteria</taxon>
        <taxon>Pseudomonadati</taxon>
        <taxon>Pseudomonadota</taxon>
        <taxon>Alphaproteobacteria</taxon>
        <taxon>Acetobacterales</taxon>
        <taxon>Acetobacteraceae</taxon>
        <taxon>Pseudoroseomonas</taxon>
    </lineage>
</organism>
<feature type="transmembrane region" description="Helical" evidence="4">
    <location>
        <begin position="223"/>
        <end position="249"/>
    </location>
</feature>
<feature type="transmembrane region" description="Helical" evidence="4">
    <location>
        <begin position="62"/>
        <end position="81"/>
    </location>
</feature>
<feature type="transmembrane region" description="Helical" evidence="4">
    <location>
        <begin position="373"/>
        <end position="392"/>
    </location>
</feature>
<keyword evidence="6" id="KW-1185">Reference proteome</keyword>
<feature type="transmembrane region" description="Helical" evidence="4">
    <location>
        <begin position="345"/>
        <end position="367"/>
    </location>
</feature>
<evidence type="ECO:0000256" key="2">
    <source>
        <dbReference type="ARBA" id="ARBA00022989"/>
    </source>
</evidence>
<dbReference type="Proteomes" id="UP000603940">
    <property type="component" value="Unassembled WGS sequence"/>
</dbReference>
<feature type="transmembrane region" description="Helical" evidence="4">
    <location>
        <begin position="310"/>
        <end position="333"/>
    </location>
</feature>
<evidence type="ECO:0000256" key="3">
    <source>
        <dbReference type="ARBA" id="ARBA00023136"/>
    </source>
</evidence>
<feature type="transmembrane region" description="Helical" evidence="4">
    <location>
        <begin position="180"/>
        <end position="202"/>
    </location>
</feature>
<dbReference type="InterPro" id="IPR011701">
    <property type="entry name" value="MFS"/>
</dbReference>